<protein>
    <submittedName>
        <fullName evidence="1">Uncharacterized protein</fullName>
    </submittedName>
</protein>
<dbReference type="EMBL" id="JAUEPR010000030">
    <property type="protein sequence ID" value="KAK0473982.1"/>
    <property type="molecule type" value="Genomic_DNA"/>
</dbReference>
<keyword evidence="2" id="KW-1185">Reference proteome</keyword>
<proteinExistence type="predicted"/>
<comment type="caution">
    <text evidence="1">The sequence shown here is derived from an EMBL/GenBank/DDBJ whole genome shotgun (WGS) entry which is preliminary data.</text>
</comment>
<dbReference type="Proteomes" id="UP001175227">
    <property type="component" value="Unassembled WGS sequence"/>
</dbReference>
<organism evidence="1 2">
    <name type="scientific">Armillaria novae-zelandiae</name>
    <dbReference type="NCBI Taxonomy" id="153914"/>
    <lineage>
        <taxon>Eukaryota</taxon>
        <taxon>Fungi</taxon>
        <taxon>Dikarya</taxon>
        <taxon>Basidiomycota</taxon>
        <taxon>Agaricomycotina</taxon>
        <taxon>Agaricomycetes</taxon>
        <taxon>Agaricomycetidae</taxon>
        <taxon>Agaricales</taxon>
        <taxon>Marasmiineae</taxon>
        <taxon>Physalacriaceae</taxon>
        <taxon>Armillaria</taxon>
    </lineage>
</organism>
<accession>A0AA39TZ48</accession>
<feature type="non-terminal residue" evidence="1">
    <location>
        <position position="375"/>
    </location>
</feature>
<evidence type="ECO:0000313" key="2">
    <source>
        <dbReference type="Proteomes" id="UP001175227"/>
    </source>
</evidence>
<sequence length="375" mass="42300">MASQEKLSALTGELDGTYYLQRSLLDRIQGNNLEKGYKLVPETALELGRLLRFRSGRNWHFSFIATPEFDSFELTVVILSNGCRLSNGETEPVSPGRFFIDIIRSSELPPHCWYHLMMQSKDVLGPLDPDDEDDANFFPLHLCSAILDSFAGSWEGQIQDFDSPSVTGFTAALPYFVDKIYDLVLPMFSEFVKDTPLADPSLPQSLRVFVAATRFLLHRLSLPDFNMSHSTICKSLIDATFRIRYQTFSSQEATALMTVLDDIFAVVLPLNLVSNCSDAIIAYSSLTTISLPVCSLRGLRSMVNFMTSQWDEIGYLWDRPKNFYRSDPACRALTDLLARHIPEAYTAFLENQCLQFLGNHTFREASVPMVSAYIA</sequence>
<gene>
    <name evidence="1" type="ORF">IW261DRAFT_1502599</name>
</gene>
<dbReference type="AlphaFoldDB" id="A0AA39TZ48"/>
<reference evidence="1" key="1">
    <citation type="submission" date="2023-06" db="EMBL/GenBank/DDBJ databases">
        <authorList>
            <consortium name="Lawrence Berkeley National Laboratory"/>
            <person name="Ahrendt S."/>
            <person name="Sahu N."/>
            <person name="Indic B."/>
            <person name="Wong-Bajracharya J."/>
            <person name="Merenyi Z."/>
            <person name="Ke H.-M."/>
            <person name="Monk M."/>
            <person name="Kocsube S."/>
            <person name="Drula E."/>
            <person name="Lipzen A."/>
            <person name="Balint B."/>
            <person name="Henrissat B."/>
            <person name="Andreopoulos B."/>
            <person name="Martin F.M."/>
            <person name="Harder C.B."/>
            <person name="Rigling D."/>
            <person name="Ford K.L."/>
            <person name="Foster G.D."/>
            <person name="Pangilinan J."/>
            <person name="Papanicolaou A."/>
            <person name="Barry K."/>
            <person name="LaButti K."/>
            <person name="Viragh M."/>
            <person name="Koriabine M."/>
            <person name="Yan M."/>
            <person name="Riley R."/>
            <person name="Champramary S."/>
            <person name="Plett K.L."/>
            <person name="Tsai I.J."/>
            <person name="Slot J."/>
            <person name="Sipos G."/>
            <person name="Plett J."/>
            <person name="Nagy L.G."/>
            <person name="Grigoriev I.V."/>
        </authorList>
    </citation>
    <scope>NUCLEOTIDE SEQUENCE</scope>
    <source>
        <strain evidence="1">ICMP 16352</strain>
    </source>
</reference>
<evidence type="ECO:0000313" key="1">
    <source>
        <dbReference type="EMBL" id="KAK0473982.1"/>
    </source>
</evidence>
<name>A0AA39TZ48_9AGAR</name>